<dbReference type="EMBL" id="CP146843">
    <property type="protein sequence ID" value="WYY26500.1"/>
    <property type="molecule type" value="Genomic_DNA"/>
</dbReference>
<keyword evidence="1" id="KW-1133">Transmembrane helix</keyword>
<keyword evidence="1" id="KW-0812">Transmembrane</keyword>
<evidence type="ECO:0000313" key="2">
    <source>
        <dbReference type="EMBL" id="WYY26500.1"/>
    </source>
</evidence>
<evidence type="ECO:0000313" key="3">
    <source>
        <dbReference type="Proteomes" id="UP001484199"/>
    </source>
</evidence>
<keyword evidence="1" id="KW-0472">Membrane</keyword>
<gene>
    <name evidence="2" type="ORF">AshY1_03870</name>
</gene>
<protein>
    <submittedName>
        <fullName evidence="2">Uncharacterized protein</fullName>
    </submittedName>
</protein>
<accession>A0ABZ2UBY4</accession>
<dbReference type="RefSeq" id="WP_341266402.1">
    <property type="nucleotide sequence ID" value="NZ_CP146843.1"/>
</dbReference>
<keyword evidence="3" id="KW-1185">Reference proteome</keyword>
<dbReference type="Proteomes" id="UP001484199">
    <property type="component" value="Chromosome"/>
</dbReference>
<feature type="transmembrane region" description="Helical" evidence="1">
    <location>
        <begin position="56"/>
        <end position="83"/>
    </location>
</feature>
<feature type="transmembrane region" description="Helical" evidence="1">
    <location>
        <begin position="15"/>
        <end position="36"/>
    </location>
</feature>
<sequence>MQNIINYNNNYKKKFYKWFLVIINDIFLAFTIYFFFIGPKLNNGGLDGLSLLTNQIINFFFQIVYPIPKFLIYGYLFLFFCLIY</sequence>
<reference evidence="2" key="1">
    <citation type="submission" date="2024-03" db="EMBL/GenBank/DDBJ databases">
        <title>The Complete Genome of 'Candidatus Phytoplasma fraxini' AshY1 from the Ash Yellows Group.</title>
        <authorList>
            <person name="Boehm J.W."/>
            <person name="Huettel B."/>
            <person name="Schneider B."/>
            <person name="Kube M."/>
        </authorList>
    </citation>
    <scope>NUCLEOTIDE SEQUENCE [LARGE SCALE GENOMIC DNA]</scope>
    <source>
        <strain evidence="2">AshY1</strain>
    </source>
</reference>
<evidence type="ECO:0000256" key="1">
    <source>
        <dbReference type="SAM" id="Phobius"/>
    </source>
</evidence>
<name>A0ABZ2UBY4_ASHYP</name>
<proteinExistence type="predicted"/>
<organism evidence="2 3">
    <name type="scientific">Ash yellows phytoplasma</name>
    <dbReference type="NCBI Taxonomy" id="35780"/>
    <lineage>
        <taxon>Bacteria</taxon>
        <taxon>Bacillati</taxon>
        <taxon>Mycoplasmatota</taxon>
        <taxon>Mollicutes</taxon>
        <taxon>Acholeplasmatales</taxon>
        <taxon>Acholeplasmataceae</taxon>
        <taxon>Candidatus Phytoplasma</taxon>
        <taxon>16SrVII (Ash yellows group)</taxon>
    </lineage>
</organism>